<dbReference type="InterPro" id="IPR050447">
    <property type="entry name" value="Erg6_SMT_methyltransf"/>
</dbReference>
<dbReference type="OrthoDB" id="1018at2157"/>
<dbReference type="GO" id="GO:0032259">
    <property type="term" value="P:methylation"/>
    <property type="evidence" value="ECO:0007669"/>
    <property type="project" value="UniProtKB-KW"/>
</dbReference>
<dbReference type="EMBL" id="CP037968">
    <property type="protein sequence ID" value="QYZ78447.1"/>
    <property type="molecule type" value="Genomic_DNA"/>
</dbReference>
<dbReference type="Gene3D" id="3.40.50.150">
    <property type="entry name" value="Vaccinia Virus protein VP39"/>
    <property type="match status" value="1"/>
</dbReference>
<dbReference type="AlphaFoldDB" id="A0A8G1A1N3"/>
<dbReference type="PANTHER" id="PTHR44068">
    <property type="entry name" value="ZGC:194242"/>
    <property type="match status" value="1"/>
</dbReference>
<keyword evidence="1" id="KW-0808">Transferase</keyword>
<evidence type="ECO:0000313" key="4">
    <source>
        <dbReference type="Proteomes" id="UP000826709"/>
    </source>
</evidence>
<keyword evidence="4" id="KW-1185">Reference proteome</keyword>
<name>A0A8G1A1N3_9EURY</name>
<accession>A0A8G1A1N3</accession>
<dbReference type="Proteomes" id="UP000826709">
    <property type="component" value="Chromosome"/>
</dbReference>
<keyword evidence="3" id="KW-0489">Methyltransferase</keyword>
<evidence type="ECO:0000256" key="1">
    <source>
        <dbReference type="ARBA" id="ARBA00022679"/>
    </source>
</evidence>
<sequence>MPDSTGPKYENFRFKEITFLVRQDIKCLNYLTLISILMDECAKQKMCEEVISACAAEGVHETALKLMNIKYGRVLDAAAGRGALSQKIIQMGFETYPVDINLDQFMLSGIKCFKADLNNQIPFADDFFDVAMSIETIEHLENPYQYLREVYRVLKPGGQLIISTPNITNIFSRVKYLLHGNYHLFSKQDVLDHYHIEPVPHWKLEAMLECEGFEIVKKTCSKGYIPYLDRYFDTDSILLGWIFFISAKK</sequence>
<dbReference type="InterPro" id="IPR013216">
    <property type="entry name" value="Methyltransf_11"/>
</dbReference>
<dbReference type="CDD" id="cd02440">
    <property type="entry name" value="AdoMet_MTases"/>
    <property type="match status" value="1"/>
</dbReference>
<dbReference type="GO" id="GO:0008757">
    <property type="term" value="F:S-adenosylmethionine-dependent methyltransferase activity"/>
    <property type="evidence" value="ECO:0007669"/>
    <property type="project" value="InterPro"/>
</dbReference>
<gene>
    <name evidence="3" type="ORF">E2N92_02870</name>
</gene>
<evidence type="ECO:0000313" key="3">
    <source>
        <dbReference type="EMBL" id="QYZ78447.1"/>
    </source>
</evidence>
<dbReference type="SUPFAM" id="SSF53335">
    <property type="entry name" value="S-adenosyl-L-methionine-dependent methyltransferases"/>
    <property type="match status" value="1"/>
</dbReference>
<dbReference type="PANTHER" id="PTHR44068:SF11">
    <property type="entry name" value="GERANYL DIPHOSPHATE 2-C-METHYLTRANSFERASE"/>
    <property type="match status" value="1"/>
</dbReference>
<evidence type="ECO:0000259" key="2">
    <source>
        <dbReference type="Pfam" id="PF08241"/>
    </source>
</evidence>
<feature type="domain" description="Methyltransferase type 11" evidence="2">
    <location>
        <begin position="75"/>
        <end position="162"/>
    </location>
</feature>
<reference evidence="3" key="2">
    <citation type="submission" date="2019-03" db="EMBL/GenBank/DDBJ databases">
        <authorList>
            <person name="Chen S.-C."/>
            <person name="Wu S.-Y."/>
            <person name="Lai M.-C."/>
        </authorList>
    </citation>
    <scope>NUCLEOTIDE SEQUENCE</scope>
    <source>
        <strain evidence="3">ML15</strain>
    </source>
</reference>
<protein>
    <submittedName>
        <fullName evidence="3">Class I SAM-dependent methyltransferase</fullName>
    </submittedName>
</protein>
<reference evidence="3" key="1">
    <citation type="journal article" date="2005" name="Int. J. Syst. Evol. Microbiol.">
        <title>Methanofollis formosanus sp. nov., isolated from a fish pond.</title>
        <authorList>
            <person name="Wu S.Y."/>
            <person name="Chen S.C."/>
            <person name="Lai M.C."/>
        </authorList>
    </citation>
    <scope>NUCLEOTIDE SEQUENCE</scope>
    <source>
        <strain evidence="3">ML15</strain>
    </source>
</reference>
<organism evidence="3 4">
    <name type="scientific">Methanofollis formosanus</name>
    <dbReference type="NCBI Taxonomy" id="299308"/>
    <lineage>
        <taxon>Archaea</taxon>
        <taxon>Methanobacteriati</taxon>
        <taxon>Methanobacteriota</taxon>
        <taxon>Stenosarchaea group</taxon>
        <taxon>Methanomicrobia</taxon>
        <taxon>Methanomicrobiales</taxon>
        <taxon>Methanomicrobiaceae</taxon>
        <taxon>Methanofollis</taxon>
    </lineage>
</organism>
<dbReference type="RefSeq" id="WP_220682203.1">
    <property type="nucleotide sequence ID" value="NZ_CP037968.1"/>
</dbReference>
<dbReference type="KEGG" id="mfk:E2N92_02870"/>
<dbReference type="Pfam" id="PF08241">
    <property type="entry name" value="Methyltransf_11"/>
    <property type="match status" value="1"/>
</dbReference>
<proteinExistence type="predicted"/>
<dbReference type="InterPro" id="IPR029063">
    <property type="entry name" value="SAM-dependent_MTases_sf"/>
</dbReference>